<keyword evidence="1" id="KW-0812">Transmembrane</keyword>
<sequence>MNEVWYRVLEIAVATVGIRAGIAPILSRLFGDGNPSWLAFVNYLGQPWCYLAAVGVLVVSVVAVVVLEGMRKKSLSNSDS</sequence>
<gene>
    <name evidence="2" type="ORF">GCM10022222_72040</name>
</gene>
<organism evidence="2 3">
    <name type="scientific">Amycolatopsis ultiminotia</name>
    <dbReference type="NCBI Taxonomy" id="543629"/>
    <lineage>
        <taxon>Bacteria</taxon>
        <taxon>Bacillati</taxon>
        <taxon>Actinomycetota</taxon>
        <taxon>Actinomycetes</taxon>
        <taxon>Pseudonocardiales</taxon>
        <taxon>Pseudonocardiaceae</taxon>
        <taxon>Amycolatopsis</taxon>
    </lineage>
</organism>
<evidence type="ECO:0000313" key="2">
    <source>
        <dbReference type="EMBL" id="GAA3576924.1"/>
    </source>
</evidence>
<dbReference type="EMBL" id="BAAAZN010000021">
    <property type="protein sequence ID" value="GAA3576924.1"/>
    <property type="molecule type" value="Genomic_DNA"/>
</dbReference>
<proteinExistence type="predicted"/>
<keyword evidence="3" id="KW-1185">Reference proteome</keyword>
<feature type="transmembrane region" description="Helical" evidence="1">
    <location>
        <begin position="12"/>
        <end position="30"/>
    </location>
</feature>
<comment type="caution">
    <text evidence="2">The sequence shown here is derived from an EMBL/GenBank/DDBJ whole genome shotgun (WGS) entry which is preliminary data.</text>
</comment>
<keyword evidence="1" id="KW-1133">Transmembrane helix</keyword>
<dbReference type="RefSeq" id="WP_344867689.1">
    <property type="nucleotide sequence ID" value="NZ_BAAAZN010000021.1"/>
</dbReference>
<evidence type="ECO:0000256" key="1">
    <source>
        <dbReference type="SAM" id="Phobius"/>
    </source>
</evidence>
<accession>A0ABP6Y3U9</accession>
<protein>
    <submittedName>
        <fullName evidence="2">Uncharacterized protein</fullName>
    </submittedName>
</protein>
<reference evidence="3" key="1">
    <citation type="journal article" date="2019" name="Int. J. Syst. Evol. Microbiol.">
        <title>The Global Catalogue of Microorganisms (GCM) 10K type strain sequencing project: providing services to taxonomists for standard genome sequencing and annotation.</title>
        <authorList>
            <consortium name="The Broad Institute Genomics Platform"/>
            <consortium name="The Broad Institute Genome Sequencing Center for Infectious Disease"/>
            <person name="Wu L."/>
            <person name="Ma J."/>
        </authorList>
    </citation>
    <scope>NUCLEOTIDE SEQUENCE [LARGE SCALE GENOMIC DNA]</scope>
    <source>
        <strain evidence="3">JCM 16898</strain>
    </source>
</reference>
<name>A0ABP6Y3U9_9PSEU</name>
<evidence type="ECO:0000313" key="3">
    <source>
        <dbReference type="Proteomes" id="UP001500689"/>
    </source>
</evidence>
<keyword evidence="1" id="KW-0472">Membrane</keyword>
<dbReference type="Proteomes" id="UP001500689">
    <property type="component" value="Unassembled WGS sequence"/>
</dbReference>
<feature type="transmembrane region" description="Helical" evidence="1">
    <location>
        <begin position="50"/>
        <end position="67"/>
    </location>
</feature>